<dbReference type="EMBL" id="JBAJEX010000019">
    <property type="protein sequence ID" value="MEO1768073.1"/>
    <property type="molecule type" value="Genomic_DNA"/>
</dbReference>
<comment type="caution">
    <text evidence="2">The sequence shown here is derived from an EMBL/GenBank/DDBJ whole genome shotgun (WGS) entry which is preliminary data.</text>
</comment>
<keyword evidence="3" id="KW-1185">Reference proteome</keyword>
<evidence type="ECO:0000313" key="3">
    <source>
        <dbReference type="Proteomes" id="UP001482231"/>
    </source>
</evidence>
<protein>
    <recommendedName>
        <fullName evidence="4">Integrase</fullName>
    </recommendedName>
</protein>
<dbReference type="RefSeq" id="WP_347309185.1">
    <property type="nucleotide sequence ID" value="NZ_JBAJEX010000019.1"/>
</dbReference>
<name>A0ABV0EJY4_9BURK</name>
<feature type="region of interest" description="Disordered" evidence="1">
    <location>
        <begin position="72"/>
        <end position="91"/>
    </location>
</feature>
<sequence length="138" mass="15867">MRAFLDGASAVQFQAVEREARHRFVEAVLRRFDYPRPGRTGCGLILRFLSKMTGYSRQQTTRLVAQWRADGRLADRRGPPAQPFPRRDSEPNARLLAELDQLHHTLSGPTTKKLTQRAVRRYGQTEYARLPRISVAHL</sequence>
<evidence type="ECO:0008006" key="4">
    <source>
        <dbReference type="Google" id="ProtNLM"/>
    </source>
</evidence>
<evidence type="ECO:0000313" key="2">
    <source>
        <dbReference type="EMBL" id="MEO1768073.1"/>
    </source>
</evidence>
<accession>A0ABV0EJY4</accession>
<gene>
    <name evidence="2" type="ORF">V6E02_12745</name>
</gene>
<dbReference type="Proteomes" id="UP001482231">
    <property type="component" value="Unassembled WGS sequence"/>
</dbReference>
<evidence type="ECO:0000256" key="1">
    <source>
        <dbReference type="SAM" id="MobiDB-lite"/>
    </source>
</evidence>
<reference evidence="2 3" key="1">
    <citation type="submission" date="2024-02" db="EMBL/GenBank/DDBJ databases">
        <title>New thermophilic sulfur-oxidizing bacteria from a hot springs of the Uzon caldera (Kamchatka, Russia).</title>
        <authorList>
            <person name="Dukat A.M."/>
            <person name="Elcheninov A.G."/>
            <person name="Frolov E.N."/>
        </authorList>
    </citation>
    <scope>NUCLEOTIDE SEQUENCE [LARGE SCALE GENOMIC DNA]</scope>
    <source>
        <strain evidence="2 3">AK1</strain>
    </source>
</reference>
<proteinExistence type="predicted"/>
<organism evidence="2 3">
    <name type="scientific">Thiobacter aerophilum</name>
    <dbReference type="NCBI Taxonomy" id="3121275"/>
    <lineage>
        <taxon>Bacteria</taxon>
        <taxon>Pseudomonadati</taxon>
        <taxon>Pseudomonadota</taxon>
        <taxon>Betaproteobacteria</taxon>
        <taxon>Burkholderiales</taxon>
        <taxon>Thiobacteraceae</taxon>
        <taxon>Thiobacter</taxon>
    </lineage>
</organism>